<dbReference type="EMBL" id="BOPA01000072">
    <property type="protein sequence ID" value="GIJ19230.1"/>
    <property type="molecule type" value="Genomic_DNA"/>
</dbReference>
<protein>
    <recommendedName>
        <fullName evidence="1">Transposase IS701-like DDE domain-containing protein</fullName>
    </recommendedName>
</protein>
<feature type="domain" description="Transposase IS701-like DDE" evidence="1">
    <location>
        <begin position="71"/>
        <end position="163"/>
    </location>
</feature>
<sequence length="200" mass="21829">MFGEVDSLIAVTGLPEQPRDVGRRAVDRGIVPASEQPRGPDVAGHRGRPAGIGVRHPQGLQEHVGAAQQLGRRVRIPVDRELYLPRGWCDDPARRAEAGIATSVEFATKPTLGLRMIERAIAAGLLAKWVTADEAYGQDSKFRTWLQQQRIGYVLAVPRNQRVPTTVGNSRLDVLAANAPTLAWKRRSCGDGAKGPRLYD</sequence>
<evidence type="ECO:0000259" key="1">
    <source>
        <dbReference type="Pfam" id="PF13546"/>
    </source>
</evidence>
<keyword evidence="3" id="KW-1185">Reference proteome</keyword>
<comment type="caution">
    <text evidence="2">The sequence shown here is derived from an EMBL/GenBank/DDBJ whole genome shotgun (WGS) entry which is preliminary data.</text>
</comment>
<reference evidence="2 3" key="1">
    <citation type="submission" date="2021-01" db="EMBL/GenBank/DDBJ databases">
        <title>Whole genome shotgun sequence of Verrucosispora gifhornensis NBRC 16317.</title>
        <authorList>
            <person name="Komaki H."/>
            <person name="Tamura T."/>
        </authorList>
    </citation>
    <scope>NUCLEOTIDE SEQUENCE [LARGE SCALE GENOMIC DNA]</scope>
    <source>
        <strain evidence="2 3">NBRC 16317</strain>
    </source>
</reference>
<name>A0ABQ4IMU3_9ACTN</name>
<proteinExistence type="predicted"/>
<organism evidence="2 3">
    <name type="scientific">Micromonospora gifhornensis</name>
    <dbReference type="NCBI Taxonomy" id="84594"/>
    <lineage>
        <taxon>Bacteria</taxon>
        <taxon>Bacillati</taxon>
        <taxon>Actinomycetota</taxon>
        <taxon>Actinomycetes</taxon>
        <taxon>Micromonosporales</taxon>
        <taxon>Micromonosporaceae</taxon>
        <taxon>Micromonospora</taxon>
    </lineage>
</organism>
<evidence type="ECO:0000313" key="3">
    <source>
        <dbReference type="Proteomes" id="UP000647860"/>
    </source>
</evidence>
<dbReference type="Pfam" id="PF13546">
    <property type="entry name" value="DDE_5"/>
    <property type="match status" value="1"/>
</dbReference>
<dbReference type="PANTHER" id="PTHR33627">
    <property type="entry name" value="TRANSPOSASE"/>
    <property type="match status" value="1"/>
</dbReference>
<gene>
    <name evidence="2" type="ORF">Vgi01_59140</name>
</gene>
<dbReference type="InterPro" id="IPR039365">
    <property type="entry name" value="IS701-like"/>
</dbReference>
<dbReference type="Proteomes" id="UP000647860">
    <property type="component" value="Unassembled WGS sequence"/>
</dbReference>
<dbReference type="InterPro" id="IPR038721">
    <property type="entry name" value="IS701-like_DDE_dom"/>
</dbReference>
<accession>A0ABQ4IMU3</accession>
<evidence type="ECO:0000313" key="2">
    <source>
        <dbReference type="EMBL" id="GIJ19230.1"/>
    </source>
</evidence>
<dbReference type="PANTHER" id="PTHR33627:SF1">
    <property type="entry name" value="TRANSPOSASE"/>
    <property type="match status" value="1"/>
</dbReference>